<dbReference type="InterPro" id="IPR006176">
    <property type="entry name" value="3-OHacyl-CoA_DH_NAD-bd"/>
</dbReference>
<comment type="caution">
    <text evidence="4">The sequence shown here is derived from an EMBL/GenBank/DDBJ whole genome shotgun (WGS) entry which is preliminary data.</text>
</comment>
<dbReference type="SUPFAM" id="SSF48179">
    <property type="entry name" value="6-phosphogluconate dehydrogenase C-terminal domain-like"/>
    <property type="match status" value="1"/>
</dbReference>
<gene>
    <name evidence="4" type="ORF">FHS27_002229</name>
</gene>
<reference evidence="4 5" key="1">
    <citation type="submission" date="2020-08" db="EMBL/GenBank/DDBJ databases">
        <title>Genomic Encyclopedia of Type Strains, Phase III (KMG-III): the genomes of soil and plant-associated and newly described type strains.</title>
        <authorList>
            <person name="Whitman W."/>
        </authorList>
    </citation>
    <scope>NUCLEOTIDE SEQUENCE [LARGE SCALE GENOMIC DNA]</scope>
    <source>
        <strain evidence="4 5">CECT 8075</strain>
    </source>
</reference>
<dbReference type="Pfam" id="PF02737">
    <property type="entry name" value="3HCDH_N"/>
    <property type="match status" value="1"/>
</dbReference>
<dbReference type="GO" id="GO:0008691">
    <property type="term" value="F:3-hydroxybutyryl-CoA dehydrogenase activity"/>
    <property type="evidence" value="ECO:0007669"/>
    <property type="project" value="TreeGrafter"/>
</dbReference>
<evidence type="ECO:0000313" key="4">
    <source>
        <dbReference type="EMBL" id="MBB3206420.1"/>
    </source>
</evidence>
<dbReference type="SUPFAM" id="SSF51735">
    <property type="entry name" value="NAD(P)-binding Rossmann-fold domains"/>
    <property type="match status" value="1"/>
</dbReference>
<dbReference type="PANTHER" id="PTHR48075">
    <property type="entry name" value="3-HYDROXYACYL-COA DEHYDROGENASE FAMILY PROTEIN"/>
    <property type="match status" value="1"/>
</dbReference>
<proteinExistence type="predicted"/>
<dbReference type="GO" id="GO:0006635">
    <property type="term" value="P:fatty acid beta-oxidation"/>
    <property type="evidence" value="ECO:0007669"/>
    <property type="project" value="TreeGrafter"/>
</dbReference>
<dbReference type="Gene3D" id="3.40.50.720">
    <property type="entry name" value="NAD(P)-binding Rossmann-like Domain"/>
    <property type="match status" value="1"/>
</dbReference>
<name>A0A7W5DXU2_9BACT</name>
<dbReference type="InterPro" id="IPR006180">
    <property type="entry name" value="3-OHacyl-CoA_DH_CS"/>
</dbReference>
<accession>A0A7W5DXU2</accession>
<dbReference type="GO" id="GO:0070403">
    <property type="term" value="F:NAD+ binding"/>
    <property type="evidence" value="ECO:0007669"/>
    <property type="project" value="InterPro"/>
</dbReference>
<dbReference type="PANTHER" id="PTHR48075:SF5">
    <property type="entry name" value="3-HYDROXYBUTYRYL-COA DEHYDROGENASE"/>
    <property type="match status" value="1"/>
</dbReference>
<keyword evidence="5" id="KW-1185">Reference proteome</keyword>
<feature type="domain" description="3-hydroxyacyl-CoA dehydrogenase NAD binding" evidence="3">
    <location>
        <begin position="119"/>
        <end position="227"/>
    </location>
</feature>
<dbReference type="AlphaFoldDB" id="A0A7W5DXU2"/>
<evidence type="ECO:0000256" key="1">
    <source>
        <dbReference type="ARBA" id="ARBA00023002"/>
    </source>
</evidence>
<evidence type="ECO:0000259" key="2">
    <source>
        <dbReference type="Pfam" id="PF00725"/>
    </source>
</evidence>
<dbReference type="InterPro" id="IPR036291">
    <property type="entry name" value="NAD(P)-bd_dom_sf"/>
</dbReference>
<evidence type="ECO:0000313" key="5">
    <source>
        <dbReference type="Proteomes" id="UP000536179"/>
    </source>
</evidence>
<evidence type="ECO:0000259" key="3">
    <source>
        <dbReference type="Pfam" id="PF02737"/>
    </source>
</evidence>
<dbReference type="EMBL" id="JACHXU010000006">
    <property type="protein sequence ID" value="MBB3206420.1"/>
    <property type="molecule type" value="Genomic_DNA"/>
</dbReference>
<organism evidence="4 5">
    <name type="scientific">Aporhodopirellula rubra</name>
    <dbReference type="NCBI Taxonomy" id="980271"/>
    <lineage>
        <taxon>Bacteria</taxon>
        <taxon>Pseudomonadati</taxon>
        <taxon>Planctomycetota</taxon>
        <taxon>Planctomycetia</taxon>
        <taxon>Pirellulales</taxon>
        <taxon>Pirellulaceae</taxon>
        <taxon>Aporhodopirellula</taxon>
    </lineage>
</organism>
<feature type="domain" description="3-hydroxyacyl-CoA dehydrogenase C-terminal" evidence="2">
    <location>
        <begin position="230"/>
        <end position="323"/>
    </location>
</feature>
<dbReference type="RefSeq" id="WP_184304896.1">
    <property type="nucleotide sequence ID" value="NZ_JACHXU010000006.1"/>
</dbReference>
<dbReference type="Pfam" id="PF00725">
    <property type="entry name" value="3HCDH"/>
    <property type="match status" value="1"/>
</dbReference>
<keyword evidence="1" id="KW-0560">Oxidoreductase</keyword>
<protein>
    <submittedName>
        <fullName evidence="4">3-hydroxyacyl-CoA dehydrogenase</fullName>
    </submittedName>
</protein>
<dbReference type="Gene3D" id="1.10.1040.50">
    <property type="match status" value="1"/>
</dbReference>
<dbReference type="PROSITE" id="PS00067">
    <property type="entry name" value="3HCDH"/>
    <property type="match status" value="1"/>
</dbReference>
<dbReference type="InterPro" id="IPR006108">
    <property type="entry name" value="3HC_DH_C"/>
</dbReference>
<sequence length="435" mass="46935">MINGGEPKPSHSPPQILLVGAGVVGRAIAVDHLKSGIEVWMADQDEEILRRSCDLVLRQSDGVADSASPWGARIPLPIVHFSPASPAPAISGRSDASDENEADSIDKLAIGRDPVPQWLLIESIAERLDIKQSFFAEAEGWFDRQAILTTNTSTLPIASIAAKLRSPERLCGLHFFMPVSDRPAAEIIPHAFTNSDEGVSSPTDPDVVETCCRHAIALDKKPLRVRDAPGFVVNRLLAPYLNLATDLLCGGIDAESIRRAAIDYGMPISPLELVDLIGTRTAFDGGRIVWSAFPGRMDPSPLLPALVKRKRAGVASNEGFYAYDSDGNRVGNDLAPIAMELAEKYRHDSFVNFPHCNEDRINLLTELFAAAIRLEAIAIERDGVADAETIDAAIKGGLGWNAHDGSKGPVDGLSPERVKELAAQFPKLKSIQPLD</sequence>
<dbReference type="Proteomes" id="UP000536179">
    <property type="component" value="Unassembled WGS sequence"/>
</dbReference>
<dbReference type="InterPro" id="IPR008927">
    <property type="entry name" value="6-PGluconate_DH-like_C_sf"/>
</dbReference>